<sequence>MRLLQKFRCALVLSLGLHCVAADSIISQDIPEDLNGSNFTYPWPVKLFQFTTQKAQSLEMAFMDVAPTSSPNGKTAILLHGRNFCSSTWNATAIVLAEAGYRVILPDQIGFCKSSKLDYYQFSLQQLASNTYRLLAAIGISQATVIGHSMGGMMATRYALMYPANVTDLVLTNPIGLEDWKALGVPWIETDKSWATEKASTYTSLRAYQQATYYVGSWDPSYDVWINMSVNIYHGSQADKFTWNQALAIDMVLTQPVVYEFPLLKTNTLLLIGAKDNTAIGKAWSPPEVQAKLGHYDVLGPQVAAAIPGSTLVMFPDLGHAPQISAPDRYHAALLEWLNRST</sequence>
<dbReference type="AlphaFoldDB" id="A0A1Y1Y9Z4"/>
<dbReference type="GO" id="GO:0046464">
    <property type="term" value="P:acylglycerol catabolic process"/>
    <property type="evidence" value="ECO:0007669"/>
    <property type="project" value="TreeGrafter"/>
</dbReference>
<comment type="caution">
    <text evidence="3">The sequence shown here is derived from an EMBL/GenBank/DDBJ whole genome shotgun (WGS) entry which is preliminary data.</text>
</comment>
<dbReference type="PRINTS" id="PR00111">
    <property type="entry name" value="ABHYDROLASE"/>
</dbReference>
<dbReference type="Pfam" id="PF00561">
    <property type="entry name" value="Abhydrolase_1"/>
    <property type="match status" value="1"/>
</dbReference>
<organism evidence="3 4">
    <name type="scientific">Clohesyomyces aquaticus</name>
    <dbReference type="NCBI Taxonomy" id="1231657"/>
    <lineage>
        <taxon>Eukaryota</taxon>
        <taxon>Fungi</taxon>
        <taxon>Dikarya</taxon>
        <taxon>Ascomycota</taxon>
        <taxon>Pezizomycotina</taxon>
        <taxon>Dothideomycetes</taxon>
        <taxon>Pleosporomycetidae</taxon>
        <taxon>Pleosporales</taxon>
        <taxon>Lindgomycetaceae</taxon>
        <taxon>Clohesyomyces</taxon>
    </lineage>
</organism>
<dbReference type="InterPro" id="IPR029058">
    <property type="entry name" value="AB_hydrolase_fold"/>
</dbReference>
<dbReference type="Gene3D" id="3.40.50.1820">
    <property type="entry name" value="alpha/beta hydrolase"/>
    <property type="match status" value="1"/>
</dbReference>
<evidence type="ECO:0000313" key="3">
    <source>
        <dbReference type="EMBL" id="ORX94827.1"/>
    </source>
</evidence>
<dbReference type="EMBL" id="MCFA01000298">
    <property type="protein sequence ID" value="ORX94827.1"/>
    <property type="molecule type" value="Genomic_DNA"/>
</dbReference>
<accession>A0A1Y1Y9Z4</accession>
<proteinExistence type="predicted"/>
<gene>
    <name evidence="3" type="ORF">BCR34DRAFT_205788</name>
</gene>
<feature type="domain" description="AB hydrolase-1" evidence="2">
    <location>
        <begin position="77"/>
        <end position="198"/>
    </location>
</feature>
<dbReference type="SUPFAM" id="SSF53474">
    <property type="entry name" value="alpha/beta-Hydrolases"/>
    <property type="match status" value="1"/>
</dbReference>
<evidence type="ECO:0000259" key="2">
    <source>
        <dbReference type="Pfam" id="PF00561"/>
    </source>
</evidence>
<keyword evidence="4" id="KW-1185">Reference proteome</keyword>
<evidence type="ECO:0000313" key="4">
    <source>
        <dbReference type="Proteomes" id="UP000193144"/>
    </source>
</evidence>
<dbReference type="OrthoDB" id="10249433at2759"/>
<dbReference type="PANTHER" id="PTHR43798:SF33">
    <property type="entry name" value="HYDROLASE, PUTATIVE (AFU_ORTHOLOGUE AFUA_2G14860)-RELATED"/>
    <property type="match status" value="1"/>
</dbReference>
<reference evidence="3 4" key="1">
    <citation type="submission" date="2016-07" db="EMBL/GenBank/DDBJ databases">
        <title>Pervasive Adenine N6-methylation of Active Genes in Fungi.</title>
        <authorList>
            <consortium name="DOE Joint Genome Institute"/>
            <person name="Mondo S.J."/>
            <person name="Dannebaum R.O."/>
            <person name="Kuo R.C."/>
            <person name="Labutti K."/>
            <person name="Haridas S."/>
            <person name="Kuo A."/>
            <person name="Salamov A."/>
            <person name="Ahrendt S.R."/>
            <person name="Lipzen A."/>
            <person name="Sullivan W."/>
            <person name="Andreopoulos W.B."/>
            <person name="Clum A."/>
            <person name="Lindquist E."/>
            <person name="Daum C."/>
            <person name="Ramamoorthy G.K."/>
            <person name="Gryganskyi A."/>
            <person name="Culley D."/>
            <person name="Magnuson J.K."/>
            <person name="James T.Y."/>
            <person name="O'Malley M.A."/>
            <person name="Stajich J.E."/>
            <person name="Spatafora J.W."/>
            <person name="Visel A."/>
            <person name="Grigoriev I.V."/>
        </authorList>
    </citation>
    <scope>NUCLEOTIDE SEQUENCE [LARGE SCALE GENOMIC DNA]</scope>
    <source>
        <strain evidence="3 4">CBS 115471</strain>
    </source>
</reference>
<dbReference type="Proteomes" id="UP000193144">
    <property type="component" value="Unassembled WGS sequence"/>
</dbReference>
<keyword evidence="1" id="KW-0732">Signal</keyword>
<dbReference type="PANTHER" id="PTHR43798">
    <property type="entry name" value="MONOACYLGLYCEROL LIPASE"/>
    <property type="match status" value="1"/>
</dbReference>
<keyword evidence="3" id="KW-0378">Hydrolase</keyword>
<dbReference type="GO" id="GO:0047372">
    <property type="term" value="F:monoacylglycerol lipase activity"/>
    <property type="evidence" value="ECO:0007669"/>
    <property type="project" value="TreeGrafter"/>
</dbReference>
<dbReference type="InterPro" id="IPR050266">
    <property type="entry name" value="AB_hydrolase_sf"/>
</dbReference>
<name>A0A1Y1Y9Z4_9PLEO</name>
<dbReference type="GO" id="GO:0016020">
    <property type="term" value="C:membrane"/>
    <property type="evidence" value="ECO:0007669"/>
    <property type="project" value="TreeGrafter"/>
</dbReference>
<evidence type="ECO:0000256" key="1">
    <source>
        <dbReference type="SAM" id="SignalP"/>
    </source>
</evidence>
<dbReference type="STRING" id="1231657.A0A1Y1Y9Z4"/>
<feature type="chain" id="PRO_5013095974" evidence="1">
    <location>
        <begin position="23"/>
        <end position="342"/>
    </location>
</feature>
<protein>
    <submittedName>
        <fullName evidence="3">Alpha/Beta hydrolase protein</fullName>
    </submittedName>
</protein>
<feature type="signal peptide" evidence="1">
    <location>
        <begin position="1"/>
        <end position="22"/>
    </location>
</feature>
<dbReference type="InterPro" id="IPR000073">
    <property type="entry name" value="AB_hydrolase_1"/>
</dbReference>